<keyword evidence="1" id="KW-0547">Nucleotide-binding</keyword>
<evidence type="ECO:0000256" key="5">
    <source>
        <dbReference type="ARBA" id="ARBA00023163"/>
    </source>
</evidence>
<dbReference type="CDD" id="cd00130">
    <property type="entry name" value="PAS"/>
    <property type="match status" value="1"/>
</dbReference>
<dbReference type="PRINTS" id="PR01590">
    <property type="entry name" value="HTHFIS"/>
</dbReference>
<keyword evidence="3" id="KW-0805">Transcription regulation</keyword>
<dbReference type="NCBIfam" id="TIGR00229">
    <property type="entry name" value="sensory_box"/>
    <property type="match status" value="1"/>
</dbReference>
<accession>A0A3B1C926</accession>
<dbReference type="InterPro" id="IPR035965">
    <property type="entry name" value="PAS-like_dom_sf"/>
</dbReference>
<dbReference type="Gene3D" id="3.30.450.20">
    <property type="entry name" value="PAS domain"/>
    <property type="match status" value="1"/>
</dbReference>
<organism evidence="9">
    <name type="scientific">hydrothermal vent metagenome</name>
    <dbReference type="NCBI Taxonomy" id="652676"/>
    <lineage>
        <taxon>unclassified sequences</taxon>
        <taxon>metagenomes</taxon>
        <taxon>ecological metagenomes</taxon>
    </lineage>
</organism>
<dbReference type="EMBL" id="UOGC01000104">
    <property type="protein sequence ID" value="VAX20378.1"/>
    <property type="molecule type" value="Genomic_DNA"/>
</dbReference>
<keyword evidence="2" id="KW-0067">ATP-binding</keyword>
<dbReference type="InterPro" id="IPR000700">
    <property type="entry name" value="PAS-assoc_C"/>
</dbReference>
<dbReference type="InterPro" id="IPR002078">
    <property type="entry name" value="Sigma_54_int"/>
</dbReference>
<evidence type="ECO:0000256" key="2">
    <source>
        <dbReference type="ARBA" id="ARBA00022840"/>
    </source>
</evidence>
<dbReference type="InterPro" id="IPR000014">
    <property type="entry name" value="PAS"/>
</dbReference>
<feature type="domain" description="Sigma-54 factor interaction" evidence="6">
    <location>
        <begin position="157"/>
        <end position="386"/>
    </location>
</feature>
<dbReference type="SUPFAM" id="SSF55785">
    <property type="entry name" value="PYP-like sensor domain (PAS domain)"/>
    <property type="match status" value="1"/>
</dbReference>
<dbReference type="PROSITE" id="PS00688">
    <property type="entry name" value="SIGMA54_INTERACT_3"/>
    <property type="match status" value="1"/>
</dbReference>
<dbReference type="GO" id="GO:0005524">
    <property type="term" value="F:ATP binding"/>
    <property type="evidence" value="ECO:0007669"/>
    <property type="project" value="UniProtKB-KW"/>
</dbReference>
<dbReference type="GO" id="GO:0043565">
    <property type="term" value="F:sequence-specific DNA binding"/>
    <property type="evidence" value="ECO:0007669"/>
    <property type="project" value="InterPro"/>
</dbReference>
<dbReference type="InterPro" id="IPR009057">
    <property type="entry name" value="Homeodomain-like_sf"/>
</dbReference>
<evidence type="ECO:0000259" key="7">
    <source>
        <dbReference type="PROSITE" id="PS50112"/>
    </source>
</evidence>
<dbReference type="SMART" id="SM00091">
    <property type="entry name" value="PAS"/>
    <property type="match status" value="1"/>
</dbReference>
<evidence type="ECO:0000313" key="9">
    <source>
        <dbReference type="EMBL" id="VAX20378.1"/>
    </source>
</evidence>
<evidence type="ECO:0000259" key="8">
    <source>
        <dbReference type="PROSITE" id="PS50113"/>
    </source>
</evidence>
<evidence type="ECO:0000256" key="3">
    <source>
        <dbReference type="ARBA" id="ARBA00023015"/>
    </source>
</evidence>
<dbReference type="SUPFAM" id="SSF46689">
    <property type="entry name" value="Homeodomain-like"/>
    <property type="match status" value="1"/>
</dbReference>
<dbReference type="PROSITE" id="PS50112">
    <property type="entry name" value="PAS"/>
    <property type="match status" value="1"/>
</dbReference>
<evidence type="ECO:0000256" key="1">
    <source>
        <dbReference type="ARBA" id="ARBA00022741"/>
    </source>
</evidence>
<dbReference type="InterPro" id="IPR025944">
    <property type="entry name" value="Sigma_54_int_dom_CS"/>
</dbReference>
<dbReference type="PROSITE" id="PS50113">
    <property type="entry name" value="PAC"/>
    <property type="match status" value="1"/>
</dbReference>
<evidence type="ECO:0000256" key="4">
    <source>
        <dbReference type="ARBA" id="ARBA00023125"/>
    </source>
</evidence>
<dbReference type="Pfam" id="PF13426">
    <property type="entry name" value="PAS_9"/>
    <property type="match status" value="1"/>
</dbReference>
<reference evidence="9" key="1">
    <citation type="submission" date="2018-06" db="EMBL/GenBank/DDBJ databases">
        <authorList>
            <person name="Zhirakovskaya E."/>
        </authorList>
    </citation>
    <scope>NUCLEOTIDE SEQUENCE</scope>
</reference>
<dbReference type="InterPro" id="IPR027417">
    <property type="entry name" value="P-loop_NTPase"/>
</dbReference>
<dbReference type="Pfam" id="PF25601">
    <property type="entry name" value="AAA_lid_14"/>
    <property type="match status" value="1"/>
</dbReference>
<keyword evidence="4" id="KW-0238">DNA-binding</keyword>
<dbReference type="Gene3D" id="1.10.8.60">
    <property type="match status" value="1"/>
</dbReference>
<dbReference type="InterPro" id="IPR025943">
    <property type="entry name" value="Sigma_54_int_dom_ATP-bd_2"/>
</dbReference>
<dbReference type="SMART" id="SM00086">
    <property type="entry name" value="PAC"/>
    <property type="match status" value="1"/>
</dbReference>
<dbReference type="SUPFAM" id="SSF52540">
    <property type="entry name" value="P-loop containing nucleoside triphosphate hydrolases"/>
    <property type="match status" value="1"/>
</dbReference>
<dbReference type="Gene3D" id="3.40.50.300">
    <property type="entry name" value="P-loop containing nucleotide triphosphate hydrolases"/>
    <property type="match status" value="1"/>
</dbReference>
<name>A0A3B1C926_9ZZZZ</name>
<dbReference type="InterPro" id="IPR002197">
    <property type="entry name" value="HTH_Fis"/>
</dbReference>
<dbReference type="InterPro" id="IPR001610">
    <property type="entry name" value="PAC"/>
</dbReference>
<feature type="domain" description="PAC" evidence="8">
    <location>
        <begin position="100"/>
        <end position="150"/>
    </location>
</feature>
<dbReference type="Pfam" id="PF00158">
    <property type="entry name" value="Sigma54_activat"/>
    <property type="match status" value="1"/>
</dbReference>
<feature type="domain" description="PAS" evidence="7">
    <location>
        <begin position="27"/>
        <end position="80"/>
    </location>
</feature>
<keyword evidence="5" id="KW-0804">Transcription</keyword>
<protein>
    <submittedName>
        <fullName evidence="9">Response regulator of zinc sigma-54-dependent two-component system</fullName>
    </submittedName>
</protein>
<dbReference type="PANTHER" id="PTHR32071:SF57">
    <property type="entry name" value="C4-DICARBOXYLATE TRANSPORT TRANSCRIPTIONAL REGULATORY PROTEIN DCTD"/>
    <property type="match status" value="1"/>
</dbReference>
<dbReference type="CDD" id="cd00009">
    <property type="entry name" value="AAA"/>
    <property type="match status" value="1"/>
</dbReference>
<sequence length="466" mass="51884">MELIGSQNIASPDGQTLKMPQTVNKIDPEFFRKAFECLDIGMMIHDERRTILSFNSAAARVTGFTREEAMKSDCRSLFNPVFCDKSCGLCKTIESGQSKTDYETQIITKNGEAYWIRLDSFPFQHNDKTYFVVLFKDVTEVRQLREQVAGSHSFYNIVGKSEAIKRAFDFIRNVSETDITVLIIGETGSGKELAASAMHNHSPRKGGPFIKVNCAALPEHLIESELFGHVKGSFTGATRDRVGRFEAASGGTIFLDEIGDVSPSFQAKLLRVLQELEVERVGDHKPIKVDVRIVAATNKDLLAEAKKGNFREDLYYRLAGAVLNLPPLRERRDDIPLLVGHFLKTLSEKHKRNIDGVTPELMNALVNYDWPGNIRELYNIVENGVAMCKKKTLTLECVSPGCFEQLKAAQPKTTAKTDALLPSGGSDKERIVTALEASKFKVGTAAKALNMSRTTLWRKMKALGIE</sequence>
<dbReference type="Pfam" id="PF02954">
    <property type="entry name" value="HTH_8"/>
    <property type="match status" value="1"/>
</dbReference>
<dbReference type="Gene3D" id="1.10.10.60">
    <property type="entry name" value="Homeodomain-like"/>
    <property type="match status" value="1"/>
</dbReference>
<dbReference type="PANTHER" id="PTHR32071">
    <property type="entry name" value="TRANSCRIPTIONAL REGULATORY PROTEIN"/>
    <property type="match status" value="1"/>
</dbReference>
<proteinExistence type="predicted"/>
<dbReference type="InterPro" id="IPR003593">
    <property type="entry name" value="AAA+_ATPase"/>
</dbReference>
<dbReference type="FunFam" id="3.40.50.300:FF:000006">
    <property type="entry name" value="DNA-binding transcriptional regulator NtrC"/>
    <property type="match status" value="1"/>
</dbReference>
<dbReference type="GO" id="GO:0006355">
    <property type="term" value="P:regulation of DNA-templated transcription"/>
    <property type="evidence" value="ECO:0007669"/>
    <property type="project" value="InterPro"/>
</dbReference>
<dbReference type="InterPro" id="IPR058031">
    <property type="entry name" value="AAA_lid_NorR"/>
</dbReference>
<gene>
    <name evidence="9" type="ORF">MNBD_NITROSPINAE01-1922</name>
</gene>
<evidence type="ECO:0000259" key="6">
    <source>
        <dbReference type="PROSITE" id="PS50045"/>
    </source>
</evidence>
<dbReference type="AlphaFoldDB" id="A0A3B1C926"/>
<dbReference type="PROSITE" id="PS00676">
    <property type="entry name" value="SIGMA54_INTERACT_2"/>
    <property type="match status" value="1"/>
</dbReference>
<dbReference type="SMART" id="SM00382">
    <property type="entry name" value="AAA"/>
    <property type="match status" value="1"/>
</dbReference>
<dbReference type="PROSITE" id="PS50045">
    <property type="entry name" value="SIGMA54_INTERACT_4"/>
    <property type="match status" value="1"/>
</dbReference>